<evidence type="ECO:0000256" key="1">
    <source>
        <dbReference type="SAM" id="Phobius"/>
    </source>
</evidence>
<sequence>MFFPYRLLVLTLKYLRKEKKIVSNSQDIYTYICIHIHIYISFIYMSSRTYLLVLAPLCVRLFNSRIRTAVEVVYLLHLLYSFVLFFVLCCVVFRLFFVASSVLLWASHNFFFIYSPTPNCFVVCIHPLTH</sequence>
<gene>
    <name evidence="2" type="ORF">TCIL3000_0_53360</name>
</gene>
<organism evidence="2 3">
    <name type="scientific">Trypanosoma congolense (strain IL3000)</name>
    <dbReference type="NCBI Taxonomy" id="1068625"/>
    <lineage>
        <taxon>Eukaryota</taxon>
        <taxon>Discoba</taxon>
        <taxon>Euglenozoa</taxon>
        <taxon>Kinetoplastea</taxon>
        <taxon>Metakinetoplastina</taxon>
        <taxon>Trypanosomatida</taxon>
        <taxon>Trypanosomatidae</taxon>
        <taxon>Trypanosoma</taxon>
        <taxon>Nannomonas</taxon>
    </lineage>
</organism>
<comment type="caution">
    <text evidence="2">The sequence shown here is derived from an EMBL/GenBank/DDBJ whole genome shotgun (WGS) entry which is preliminary data.</text>
</comment>
<keyword evidence="3" id="KW-1185">Reference proteome</keyword>
<evidence type="ECO:0000313" key="2">
    <source>
        <dbReference type="EMBL" id="CCD14748.1"/>
    </source>
</evidence>
<dbReference type="Proteomes" id="UP000000702">
    <property type="component" value="Unassembled WGS sequence"/>
</dbReference>
<accession>F9WBW1</accession>
<feature type="transmembrane region" description="Helical" evidence="1">
    <location>
        <begin position="72"/>
        <end position="97"/>
    </location>
</feature>
<protein>
    <submittedName>
        <fullName evidence="2">WGS project CAEQ00000000 data, annotated contig 2154</fullName>
    </submittedName>
</protein>
<dbReference type="AlphaFoldDB" id="F9WBW1"/>
<evidence type="ECO:0000313" key="3">
    <source>
        <dbReference type="Proteomes" id="UP000000702"/>
    </source>
</evidence>
<name>F9WBW1_TRYCI</name>
<proteinExistence type="predicted"/>
<dbReference type="EMBL" id="CAEQ01001635">
    <property type="protein sequence ID" value="CCD14748.1"/>
    <property type="molecule type" value="Genomic_DNA"/>
</dbReference>
<reference evidence="3" key="1">
    <citation type="submission" date="2011-07" db="EMBL/GenBank/DDBJ databases">
        <title>Divergent evolution of antigenic variation in African trypanosomes.</title>
        <authorList>
            <person name="Jackson A.P."/>
            <person name="Berry A."/>
            <person name="Allison H.C."/>
            <person name="Burton P."/>
            <person name="Anderson J."/>
            <person name="Aslett M."/>
            <person name="Brown R."/>
            <person name="Corton N."/>
            <person name="Harris D."/>
            <person name="Hauser H."/>
            <person name="Gamble J."/>
            <person name="Gilderthorp R."/>
            <person name="McQuillan J."/>
            <person name="Quail M.A."/>
            <person name="Sanders M."/>
            <person name="Van Tonder A."/>
            <person name="Ginger M.L."/>
            <person name="Donelson J.E."/>
            <person name="Field M.C."/>
            <person name="Barry J.D."/>
            <person name="Berriman M."/>
            <person name="Hertz-Fowler C."/>
        </authorList>
    </citation>
    <scope>NUCLEOTIDE SEQUENCE [LARGE SCALE GENOMIC DNA]</scope>
    <source>
        <strain evidence="3">IL3000</strain>
    </source>
</reference>
<keyword evidence="1" id="KW-0472">Membrane</keyword>
<feature type="non-terminal residue" evidence="2">
    <location>
        <position position="130"/>
    </location>
</feature>
<reference evidence="2 3" key="2">
    <citation type="journal article" date="2012" name="Proc. Natl. Acad. Sci. U.S.A.">
        <title>Antigenic diversity is generated by distinct evolutionary mechanisms in African trypanosome species.</title>
        <authorList>
            <person name="Jackson A.P."/>
            <person name="Berry A."/>
            <person name="Aslett M."/>
            <person name="Allison H.C."/>
            <person name="Burton P."/>
            <person name="Vavrova-Anderson J."/>
            <person name="Brown R."/>
            <person name="Browne H."/>
            <person name="Corton N."/>
            <person name="Hauser H."/>
            <person name="Gamble J."/>
            <person name="Gilderthorp R."/>
            <person name="Marcello L."/>
            <person name="McQuillan J."/>
            <person name="Otto T.D."/>
            <person name="Quail M.A."/>
            <person name="Sanders M.J."/>
            <person name="van Tonder A."/>
            <person name="Ginger M.L."/>
            <person name="Field M.C."/>
            <person name="Barry J.D."/>
            <person name="Hertz-Fowler C."/>
            <person name="Berriman M."/>
        </authorList>
    </citation>
    <scope>NUCLEOTIDE SEQUENCE [LARGE SCALE GENOMIC DNA]</scope>
    <source>
        <strain evidence="2 3">IL3000</strain>
    </source>
</reference>
<keyword evidence="1" id="KW-1133">Transmembrane helix</keyword>
<keyword evidence="1" id="KW-0812">Transmembrane</keyword>
<dbReference type="VEuPathDB" id="TriTrypDB:TcIL3000_0_53360"/>
<feature type="transmembrane region" description="Helical" evidence="1">
    <location>
        <begin position="28"/>
        <end position="51"/>
    </location>
</feature>